<evidence type="ECO:0000256" key="4">
    <source>
        <dbReference type="ARBA" id="ARBA00023125"/>
    </source>
</evidence>
<dbReference type="PANTHER" id="PTHR48111">
    <property type="entry name" value="REGULATOR OF RPOS"/>
    <property type="match status" value="1"/>
</dbReference>
<dbReference type="InterPro" id="IPR039420">
    <property type="entry name" value="WalR-like"/>
</dbReference>
<reference evidence="8 9" key="1">
    <citation type="submission" date="2020-07" db="EMBL/GenBank/DDBJ databases">
        <title>Sequencing the genomes of 1000 actinobacteria strains.</title>
        <authorList>
            <person name="Klenk H.-P."/>
        </authorList>
    </citation>
    <scope>NUCLEOTIDE SEQUENCE [LARGE SCALE GENOMIC DNA]</scope>
    <source>
        <strain evidence="8 9">DSM 104001</strain>
    </source>
</reference>
<keyword evidence="1 6" id="KW-0597">Phosphoprotein</keyword>
<dbReference type="GO" id="GO:0000976">
    <property type="term" value="F:transcription cis-regulatory region binding"/>
    <property type="evidence" value="ECO:0007669"/>
    <property type="project" value="TreeGrafter"/>
</dbReference>
<feature type="domain" description="Response regulatory" evidence="7">
    <location>
        <begin position="13"/>
        <end position="127"/>
    </location>
</feature>
<dbReference type="SMART" id="SM00448">
    <property type="entry name" value="REC"/>
    <property type="match status" value="1"/>
</dbReference>
<dbReference type="FunFam" id="3.40.50.2300:FF:000001">
    <property type="entry name" value="DNA-binding response regulator PhoB"/>
    <property type="match status" value="1"/>
</dbReference>
<keyword evidence="9" id="KW-1185">Reference proteome</keyword>
<comment type="caution">
    <text evidence="8">The sequence shown here is derived from an EMBL/GenBank/DDBJ whole genome shotgun (WGS) entry which is preliminary data.</text>
</comment>
<dbReference type="AlphaFoldDB" id="A0A853CNV0"/>
<keyword evidence="4 8" id="KW-0238">DNA-binding</keyword>
<sequence length="137" mass="14549">MPAVPDPAAPPWRVLVVDDEPAIRELLAMVCAYEGWDVRTAGTGEAALRAVRERAPDVVLLDAMLPDLDGLTVLRRIRASSPALPVIMVTARDSAEDRAALFGAGATGYVTKPFAVAALTEQVRRAFGQVAATTVRP</sequence>
<dbReference type="InterPro" id="IPR011006">
    <property type="entry name" value="CheY-like_superfamily"/>
</dbReference>
<proteinExistence type="predicted"/>
<feature type="modified residue" description="4-aspartylphosphate" evidence="6">
    <location>
        <position position="62"/>
    </location>
</feature>
<evidence type="ECO:0000313" key="8">
    <source>
        <dbReference type="EMBL" id="NYJ08182.1"/>
    </source>
</evidence>
<dbReference type="PANTHER" id="PTHR48111:SF28">
    <property type="entry name" value="TRANSCRIPTIONAL REGULATORY PROTEIN TCRX-RELATED"/>
    <property type="match status" value="1"/>
</dbReference>
<dbReference type="GO" id="GO:0032993">
    <property type="term" value="C:protein-DNA complex"/>
    <property type="evidence" value="ECO:0007669"/>
    <property type="project" value="TreeGrafter"/>
</dbReference>
<dbReference type="RefSeq" id="WP_366490022.1">
    <property type="nucleotide sequence ID" value="NZ_JACBZT010000001.1"/>
</dbReference>
<dbReference type="InterPro" id="IPR001789">
    <property type="entry name" value="Sig_transdc_resp-reg_receiver"/>
</dbReference>
<dbReference type="Pfam" id="PF00072">
    <property type="entry name" value="Response_reg"/>
    <property type="match status" value="1"/>
</dbReference>
<keyword evidence="5" id="KW-0804">Transcription</keyword>
<dbReference type="Gene3D" id="3.40.50.2300">
    <property type="match status" value="1"/>
</dbReference>
<evidence type="ECO:0000256" key="2">
    <source>
        <dbReference type="ARBA" id="ARBA00023012"/>
    </source>
</evidence>
<accession>A0A853CNV0</accession>
<dbReference type="GO" id="GO:0006355">
    <property type="term" value="P:regulation of DNA-templated transcription"/>
    <property type="evidence" value="ECO:0007669"/>
    <property type="project" value="TreeGrafter"/>
</dbReference>
<dbReference type="EMBL" id="JACBZT010000001">
    <property type="protein sequence ID" value="NYJ08182.1"/>
    <property type="molecule type" value="Genomic_DNA"/>
</dbReference>
<dbReference type="GO" id="GO:0005829">
    <property type="term" value="C:cytosol"/>
    <property type="evidence" value="ECO:0007669"/>
    <property type="project" value="TreeGrafter"/>
</dbReference>
<protein>
    <submittedName>
        <fullName evidence="8">DNA-binding response OmpR family regulator</fullName>
    </submittedName>
</protein>
<organism evidence="8 9">
    <name type="scientific">Petropleomorpha daqingensis</name>
    <dbReference type="NCBI Taxonomy" id="2026353"/>
    <lineage>
        <taxon>Bacteria</taxon>
        <taxon>Bacillati</taxon>
        <taxon>Actinomycetota</taxon>
        <taxon>Actinomycetes</taxon>
        <taxon>Geodermatophilales</taxon>
        <taxon>Geodermatophilaceae</taxon>
        <taxon>Petropleomorpha</taxon>
    </lineage>
</organism>
<evidence type="ECO:0000256" key="6">
    <source>
        <dbReference type="PROSITE-ProRule" id="PRU00169"/>
    </source>
</evidence>
<evidence type="ECO:0000256" key="5">
    <source>
        <dbReference type="ARBA" id="ARBA00023163"/>
    </source>
</evidence>
<dbReference type="GO" id="GO:0000156">
    <property type="term" value="F:phosphorelay response regulator activity"/>
    <property type="evidence" value="ECO:0007669"/>
    <property type="project" value="TreeGrafter"/>
</dbReference>
<evidence type="ECO:0000256" key="3">
    <source>
        <dbReference type="ARBA" id="ARBA00023015"/>
    </source>
</evidence>
<evidence type="ECO:0000256" key="1">
    <source>
        <dbReference type="ARBA" id="ARBA00022553"/>
    </source>
</evidence>
<keyword evidence="2" id="KW-0902">Two-component regulatory system</keyword>
<evidence type="ECO:0000259" key="7">
    <source>
        <dbReference type="PROSITE" id="PS50110"/>
    </source>
</evidence>
<keyword evidence="3" id="KW-0805">Transcription regulation</keyword>
<evidence type="ECO:0000313" key="9">
    <source>
        <dbReference type="Proteomes" id="UP000541969"/>
    </source>
</evidence>
<dbReference type="PROSITE" id="PS50110">
    <property type="entry name" value="RESPONSE_REGULATORY"/>
    <property type="match status" value="1"/>
</dbReference>
<dbReference type="Proteomes" id="UP000541969">
    <property type="component" value="Unassembled WGS sequence"/>
</dbReference>
<gene>
    <name evidence="8" type="ORF">GGQ55_004460</name>
</gene>
<dbReference type="SUPFAM" id="SSF52172">
    <property type="entry name" value="CheY-like"/>
    <property type="match status" value="1"/>
</dbReference>
<name>A0A853CNV0_9ACTN</name>